<organism evidence="1">
    <name type="scientific">Anopheles darlingi</name>
    <name type="common">Mosquito</name>
    <dbReference type="NCBI Taxonomy" id="43151"/>
    <lineage>
        <taxon>Eukaryota</taxon>
        <taxon>Metazoa</taxon>
        <taxon>Ecdysozoa</taxon>
        <taxon>Arthropoda</taxon>
        <taxon>Hexapoda</taxon>
        <taxon>Insecta</taxon>
        <taxon>Pterygota</taxon>
        <taxon>Neoptera</taxon>
        <taxon>Endopterygota</taxon>
        <taxon>Diptera</taxon>
        <taxon>Nematocera</taxon>
        <taxon>Culicoidea</taxon>
        <taxon>Culicidae</taxon>
        <taxon>Anophelinae</taxon>
        <taxon>Anopheles</taxon>
    </lineage>
</organism>
<protein>
    <submittedName>
        <fullName evidence="1">Putative secreted protein</fullName>
    </submittedName>
</protein>
<sequence length="70" mass="7933">MCVCVFVTGRSLIVFDVCTSISHRFLLLCLLPSSHTSPCCTHTHRIHIQGAERSNPKNTTHARALGWERW</sequence>
<proteinExistence type="predicted"/>
<dbReference type="AlphaFoldDB" id="A0A2M4D520"/>
<accession>A0A2M4D520</accession>
<name>A0A2M4D520_ANODA</name>
<reference evidence="1" key="1">
    <citation type="submission" date="2018-01" db="EMBL/GenBank/DDBJ databases">
        <title>An insight into the sialome of Amazonian anophelines.</title>
        <authorList>
            <person name="Ribeiro J.M."/>
            <person name="Scarpassa V."/>
            <person name="Calvo E."/>
        </authorList>
    </citation>
    <scope>NUCLEOTIDE SEQUENCE</scope>
</reference>
<dbReference type="EMBL" id="GGFL01008506">
    <property type="protein sequence ID" value="MBW72684.1"/>
    <property type="molecule type" value="Transcribed_RNA"/>
</dbReference>
<evidence type="ECO:0000313" key="1">
    <source>
        <dbReference type="EMBL" id="MBW72684.1"/>
    </source>
</evidence>